<gene>
    <name evidence="1" type="ORF">RclHR1_12730010</name>
</gene>
<reference evidence="1 2" key="1">
    <citation type="submission" date="2017-11" db="EMBL/GenBank/DDBJ databases">
        <title>The genome of Rhizophagus clarus HR1 reveals common genetic basis of auxotrophy among arbuscular mycorrhizal fungi.</title>
        <authorList>
            <person name="Kobayashi Y."/>
        </authorList>
    </citation>
    <scope>NUCLEOTIDE SEQUENCE [LARGE SCALE GENOMIC DNA]</scope>
    <source>
        <strain evidence="1 2">HR1</strain>
    </source>
</reference>
<sequence>MILSHQMFTWSKLVKDAQSDEYMKYIKEVIKLPSGLEWYNVKKNQKFFNSTNQKWLPFSLKGTTDIAILTKGYLGCMDQKYVRFRIVIELKKVGNVDAKAHFQTQGELITANHWSNHKILQECIDVESSDFKKNLKFEDDYPFIKRRKLNTTNIGASDVVDLNDFVNVCPSESVSLIYDACGMAIYQIEIKYKNNLPLLLIVGWKVLMPFIAKENKCSNAKVFEAYSIAIDVSINNVFNIYIYWSVY</sequence>
<dbReference type="Proteomes" id="UP000247702">
    <property type="component" value="Unassembled WGS sequence"/>
</dbReference>
<dbReference type="EMBL" id="BEXD01000306">
    <property type="protein sequence ID" value="GBB86313.1"/>
    <property type="molecule type" value="Genomic_DNA"/>
</dbReference>
<evidence type="ECO:0000313" key="1">
    <source>
        <dbReference type="EMBL" id="GBB86313.1"/>
    </source>
</evidence>
<keyword evidence="2" id="KW-1185">Reference proteome</keyword>
<proteinExistence type="predicted"/>
<dbReference type="AlphaFoldDB" id="A0A2Z6Q841"/>
<organism evidence="1 2">
    <name type="scientific">Rhizophagus clarus</name>
    <dbReference type="NCBI Taxonomy" id="94130"/>
    <lineage>
        <taxon>Eukaryota</taxon>
        <taxon>Fungi</taxon>
        <taxon>Fungi incertae sedis</taxon>
        <taxon>Mucoromycota</taxon>
        <taxon>Glomeromycotina</taxon>
        <taxon>Glomeromycetes</taxon>
        <taxon>Glomerales</taxon>
        <taxon>Glomeraceae</taxon>
        <taxon>Rhizophagus</taxon>
    </lineage>
</organism>
<accession>A0A2Z6Q841</accession>
<comment type="caution">
    <text evidence="1">The sequence shown here is derived from an EMBL/GenBank/DDBJ whole genome shotgun (WGS) entry which is preliminary data.</text>
</comment>
<protein>
    <submittedName>
        <fullName evidence="1">Uncharacterized protein</fullName>
    </submittedName>
</protein>
<name>A0A2Z6Q841_9GLOM</name>
<evidence type="ECO:0000313" key="2">
    <source>
        <dbReference type="Proteomes" id="UP000247702"/>
    </source>
</evidence>